<dbReference type="EMBL" id="KK788492">
    <property type="protein sequence ID" value="KDO38208.1"/>
    <property type="molecule type" value="Genomic_DNA"/>
</dbReference>
<keyword evidence="2" id="KW-1185">Reference proteome</keyword>
<gene>
    <name evidence="1" type="ORF">CISIN_1g044685mg</name>
</gene>
<reference evidence="1 2" key="1">
    <citation type="submission" date="2014-04" db="EMBL/GenBank/DDBJ databases">
        <authorList>
            <consortium name="International Citrus Genome Consortium"/>
            <person name="Gmitter F."/>
            <person name="Chen C."/>
            <person name="Farmerie W."/>
            <person name="Harkins T."/>
            <person name="Desany B."/>
            <person name="Mohiuddin M."/>
            <person name="Kodira C."/>
            <person name="Borodovsky M."/>
            <person name="Lomsadze A."/>
            <person name="Burns P."/>
            <person name="Jenkins J."/>
            <person name="Prochnik S."/>
            <person name="Shu S."/>
            <person name="Chapman J."/>
            <person name="Pitluck S."/>
            <person name="Schmutz J."/>
            <person name="Rokhsar D."/>
        </authorList>
    </citation>
    <scope>NUCLEOTIDE SEQUENCE</scope>
</reference>
<sequence>MIGPQPLIFGHAAQFITVNDYRFHPSVNGWLERGLHCHPCFSLSLHLSLSHSLSPLMCELPQMHLQNRRLIGRTPLWGMMYS</sequence>
<dbReference type="AlphaFoldDB" id="A0A067D604"/>
<protein>
    <submittedName>
        <fullName evidence="1">Uncharacterized protein</fullName>
    </submittedName>
</protein>
<evidence type="ECO:0000313" key="2">
    <source>
        <dbReference type="Proteomes" id="UP000027120"/>
    </source>
</evidence>
<name>A0A067D604_CITSI</name>
<evidence type="ECO:0000313" key="1">
    <source>
        <dbReference type="EMBL" id="KDO38208.1"/>
    </source>
</evidence>
<organism evidence="1 2">
    <name type="scientific">Citrus sinensis</name>
    <name type="common">Sweet orange</name>
    <name type="synonym">Citrus aurantium var. sinensis</name>
    <dbReference type="NCBI Taxonomy" id="2711"/>
    <lineage>
        <taxon>Eukaryota</taxon>
        <taxon>Viridiplantae</taxon>
        <taxon>Streptophyta</taxon>
        <taxon>Embryophyta</taxon>
        <taxon>Tracheophyta</taxon>
        <taxon>Spermatophyta</taxon>
        <taxon>Magnoliopsida</taxon>
        <taxon>eudicotyledons</taxon>
        <taxon>Gunneridae</taxon>
        <taxon>Pentapetalae</taxon>
        <taxon>rosids</taxon>
        <taxon>malvids</taxon>
        <taxon>Sapindales</taxon>
        <taxon>Rutaceae</taxon>
        <taxon>Aurantioideae</taxon>
        <taxon>Citrus</taxon>
    </lineage>
</organism>
<proteinExistence type="predicted"/>
<dbReference type="Proteomes" id="UP000027120">
    <property type="component" value="Unassembled WGS sequence"/>
</dbReference>
<accession>A0A067D604</accession>